<dbReference type="PROSITE" id="PS00867">
    <property type="entry name" value="CPSASE_2"/>
    <property type="match status" value="1"/>
</dbReference>
<dbReference type="AlphaFoldDB" id="A0A3M8ATN7"/>
<dbReference type="Pfam" id="PF02655">
    <property type="entry name" value="ATP-grasp_3"/>
    <property type="match status" value="1"/>
</dbReference>
<dbReference type="GeneID" id="82810236"/>
<comment type="caution">
    <text evidence="4">The sequence shown here is derived from an EMBL/GenBank/DDBJ whole genome shotgun (WGS) entry which is preliminary data.</text>
</comment>
<evidence type="ECO:0000313" key="6">
    <source>
        <dbReference type="Proteomes" id="UP000317180"/>
    </source>
</evidence>
<dbReference type="InterPro" id="IPR005479">
    <property type="entry name" value="CPAse_ATP-bd"/>
</dbReference>
<sequence length="399" mass="44291">MRIERTVLLTGGRAPATLELARLLRAAGQRVIVAESAARHLCAHSRYVQRSYRVPPPRTQPEAYIDELCQIMRKERVDLLIPTCEEIFYVAHGRERLLAHGDVLVEPLAVLRTLHDKSEFGKLARGAGALVPHTVRAESADERDAAIRQATGPVVLKPVYSRFAAHVQIISEPSRARLSALPVPSARQPWLVQRFIAGRQLCSYAVAREGELALYADYETVHTAGQGATIHFAYAAHAGVKDFVTRFVRRHRLSGQIAFDFIESKTGELYVIECNPRLTSGIHLFAGQTAAADAFLAGKSQGGAEGRAEAVVPQAGQTCMLTMAMLTYGLANVKDWRGWTRWVRDLCNARDVLFRAEDPRPFFDQFMMLGDLAWQSLRTKTSLLACSTSDIEWNGETPQ</sequence>
<dbReference type="Proteomes" id="UP000317180">
    <property type="component" value="Unassembled WGS sequence"/>
</dbReference>
<dbReference type="EMBL" id="BJOD01000047">
    <property type="protein sequence ID" value="GED27706.1"/>
    <property type="molecule type" value="Genomic_DNA"/>
</dbReference>
<evidence type="ECO:0000256" key="1">
    <source>
        <dbReference type="PROSITE-ProRule" id="PRU00409"/>
    </source>
</evidence>
<dbReference type="Proteomes" id="UP000276178">
    <property type="component" value="Unassembled WGS sequence"/>
</dbReference>
<dbReference type="GO" id="GO:0005524">
    <property type="term" value="F:ATP binding"/>
    <property type="evidence" value="ECO:0007669"/>
    <property type="project" value="UniProtKB-UniRule"/>
</dbReference>
<evidence type="ECO:0000313" key="4">
    <source>
        <dbReference type="EMBL" id="RNB54522.1"/>
    </source>
</evidence>
<accession>A0A3M8ATN7</accession>
<organism evidence="4 5">
    <name type="scientific">Brevibacillus agri</name>
    <dbReference type="NCBI Taxonomy" id="51101"/>
    <lineage>
        <taxon>Bacteria</taxon>
        <taxon>Bacillati</taxon>
        <taxon>Bacillota</taxon>
        <taxon>Bacilli</taxon>
        <taxon>Bacillales</taxon>
        <taxon>Paenibacillaceae</taxon>
        <taxon>Brevibacillus</taxon>
    </lineage>
</organism>
<dbReference type="NCBIfam" id="NF005315">
    <property type="entry name" value="PRK06849.1"/>
    <property type="match status" value="1"/>
</dbReference>
<keyword evidence="1" id="KW-0067">ATP-binding</keyword>
<reference evidence="4 5" key="1">
    <citation type="submission" date="2018-10" db="EMBL/GenBank/DDBJ databases">
        <title>Phylogenomics of Brevibacillus.</title>
        <authorList>
            <person name="Dunlap C."/>
        </authorList>
    </citation>
    <scope>NUCLEOTIDE SEQUENCE [LARGE SCALE GENOMIC DNA]</scope>
    <source>
        <strain evidence="4 5">NRRL NRS 1219</strain>
    </source>
</reference>
<dbReference type="RefSeq" id="WP_005827457.1">
    <property type="nucleotide sequence ID" value="NZ_BJOD01000047.1"/>
</dbReference>
<dbReference type="OrthoDB" id="40611at2"/>
<dbReference type="Gene3D" id="3.30.470.20">
    <property type="entry name" value="ATP-grasp fold, B domain"/>
    <property type="match status" value="1"/>
</dbReference>
<evidence type="ECO:0000313" key="5">
    <source>
        <dbReference type="Proteomes" id="UP000276178"/>
    </source>
</evidence>
<evidence type="ECO:0000259" key="2">
    <source>
        <dbReference type="PROSITE" id="PS50975"/>
    </source>
</evidence>
<keyword evidence="6" id="KW-1185">Reference proteome</keyword>
<dbReference type="EMBL" id="RHHN01000039">
    <property type="protein sequence ID" value="RNB54522.1"/>
    <property type="molecule type" value="Genomic_DNA"/>
</dbReference>
<evidence type="ECO:0000313" key="3">
    <source>
        <dbReference type="EMBL" id="GED27706.1"/>
    </source>
</evidence>
<protein>
    <submittedName>
        <fullName evidence="4">ATP-grasp domain-containing protein</fullName>
    </submittedName>
</protein>
<proteinExistence type="predicted"/>
<name>A0A3M8ATN7_9BACL</name>
<dbReference type="InterPro" id="IPR003806">
    <property type="entry name" value="ATP-grasp_PylC-type"/>
</dbReference>
<dbReference type="SUPFAM" id="SSF56059">
    <property type="entry name" value="Glutathione synthetase ATP-binding domain-like"/>
    <property type="match status" value="1"/>
</dbReference>
<dbReference type="Gene3D" id="3.40.50.20">
    <property type="match status" value="1"/>
</dbReference>
<dbReference type="PROSITE" id="PS50975">
    <property type="entry name" value="ATP_GRASP"/>
    <property type="match status" value="1"/>
</dbReference>
<feature type="domain" description="ATP-grasp" evidence="2">
    <location>
        <begin position="121"/>
        <end position="305"/>
    </location>
</feature>
<reference evidence="3 6" key="2">
    <citation type="submission" date="2019-06" db="EMBL/GenBank/DDBJ databases">
        <title>Whole genome shotgun sequence of Brevibacillus agri NBRC 15538.</title>
        <authorList>
            <person name="Hosoyama A."/>
            <person name="Uohara A."/>
            <person name="Ohji S."/>
            <person name="Ichikawa N."/>
        </authorList>
    </citation>
    <scope>NUCLEOTIDE SEQUENCE [LARGE SCALE GENOMIC DNA]</scope>
    <source>
        <strain evidence="3 6">NBRC 15538</strain>
    </source>
</reference>
<keyword evidence="1" id="KW-0547">Nucleotide-binding</keyword>
<gene>
    <name evidence="3" type="ORF">BAG01nite_38080</name>
    <name evidence="4" type="ORF">EB820_14000</name>
</gene>
<dbReference type="InterPro" id="IPR011761">
    <property type="entry name" value="ATP-grasp"/>
</dbReference>
<dbReference type="GO" id="GO:0046872">
    <property type="term" value="F:metal ion binding"/>
    <property type="evidence" value="ECO:0007669"/>
    <property type="project" value="InterPro"/>
</dbReference>